<accession>A0A160MBQ0</accession>
<dbReference type="Gene3D" id="3.40.50.1820">
    <property type="entry name" value="alpha/beta hydrolase"/>
    <property type="match status" value="1"/>
</dbReference>
<dbReference type="InterPro" id="IPR050266">
    <property type="entry name" value="AB_hydrolase_sf"/>
</dbReference>
<feature type="domain" description="AB hydrolase-1" evidence="1">
    <location>
        <begin position="21"/>
        <end position="247"/>
    </location>
</feature>
<dbReference type="eggNOG" id="COG0596">
    <property type="taxonomic scope" value="Bacteria"/>
</dbReference>
<sequence>MPFIEVNDLTIHYEVEGNGEPLVILHGLGNNSQSWKKQLEGLSKEFTVIAWDAPGYGKSSDPREEFTQFSQFADVLKGFIDGLHYKTVNLLGHSMGSAIALDFCSRYPDMVTRLIIADATRGAAGQSQEENERKLKNRLHNIDTLDPKELAQLRVKELLAPNPDPEVKKEAERIMSQVRPMGYRSVAFSLSNLNQMDILPSIPVPVLVICGALDKVTPVSESEIFHQYIPNSILKTIPKTGHLCYQENADYFNALILNFLQGAYKKEELAER</sequence>
<dbReference type="InterPro" id="IPR029058">
    <property type="entry name" value="AB_hydrolase_fold"/>
</dbReference>
<dbReference type="RefSeq" id="WP_009334276.1">
    <property type="nucleotide sequence ID" value="NZ_CP015506.1"/>
</dbReference>
<gene>
    <name evidence="2" type="ORF">A361_14310</name>
</gene>
<organism evidence="2 3">
    <name type="scientific">Cytobacillus oceanisediminis 2691</name>
    <dbReference type="NCBI Taxonomy" id="1196031"/>
    <lineage>
        <taxon>Bacteria</taxon>
        <taxon>Bacillati</taxon>
        <taxon>Bacillota</taxon>
        <taxon>Bacilli</taxon>
        <taxon>Bacillales</taxon>
        <taxon>Bacillaceae</taxon>
        <taxon>Cytobacillus</taxon>
    </lineage>
</organism>
<dbReference type="PANTHER" id="PTHR43798:SF20">
    <property type="entry name" value="2-SUCCINYL-6-HYDROXY-2,4-CYCLOHEXADIENE-1-CARBOXYLATE SYNTHASE-RELATED"/>
    <property type="match status" value="1"/>
</dbReference>
<protein>
    <recommendedName>
        <fullName evidence="1">AB hydrolase-1 domain-containing protein</fullName>
    </recommendedName>
</protein>
<dbReference type="AlphaFoldDB" id="A0A160MBQ0"/>
<dbReference type="EMBL" id="CP015506">
    <property type="protein sequence ID" value="AND40272.1"/>
    <property type="molecule type" value="Genomic_DNA"/>
</dbReference>
<dbReference type="GO" id="GO:0016020">
    <property type="term" value="C:membrane"/>
    <property type="evidence" value="ECO:0007669"/>
    <property type="project" value="TreeGrafter"/>
</dbReference>
<evidence type="ECO:0000313" key="2">
    <source>
        <dbReference type="EMBL" id="AND40272.1"/>
    </source>
</evidence>
<dbReference type="Proteomes" id="UP000077856">
    <property type="component" value="Chromosome"/>
</dbReference>
<evidence type="ECO:0000313" key="3">
    <source>
        <dbReference type="Proteomes" id="UP000077856"/>
    </source>
</evidence>
<dbReference type="Pfam" id="PF00561">
    <property type="entry name" value="Abhydrolase_1"/>
    <property type="match status" value="1"/>
</dbReference>
<dbReference type="PANTHER" id="PTHR43798">
    <property type="entry name" value="MONOACYLGLYCEROL LIPASE"/>
    <property type="match status" value="1"/>
</dbReference>
<evidence type="ECO:0000259" key="1">
    <source>
        <dbReference type="Pfam" id="PF00561"/>
    </source>
</evidence>
<dbReference type="PRINTS" id="PR00111">
    <property type="entry name" value="ABHYDROLASE"/>
</dbReference>
<dbReference type="KEGG" id="bon:A361_14310"/>
<name>A0A160MBQ0_9BACI</name>
<dbReference type="STRING" id="1196031.A361_14310"/>
<proteinExistence type="predicted"/>
<reference evidence="2 3" key="1">
    <citation type="submission" date="2016-04" db="EMBL/GenBank/DDBJ databases">
        <title>Complete genome sequence of Bacillus oceanisediminis strain 2691.</title>
        <authorList>
            <person name="Jeong H."/>
            <person name="Kim H.J."/>
            <person name="Lee D.-W."/>
        </authorList>
    </citation>
    <scope>NUCLEOTIDE SEQUENCE [LARGE SCALE GENOMIC DNA]</scope>
    <source>
        <strain evidence="2 3">2691</strain>
    </source>
</reference>
<dbReference type="SUPFAM" id="SSF53474">
    <property type="entry name" value="alpha/beta-Hydrolases"/>
    <property type="match status" value="1"/>
</dbReference>
<dbReference type="InterPro" id="IPR000073">
    <property type="entry name" value="AB_hydrolase_1"/>
</dbReference>